<organism evidence="2 3">
    <name type="scientific">Opisthorchis felineus</name>
    <dbReference type="NCBI Taxonomy" id="147828"/>
    <lineage>
        <taxon>Eukaryota</taxon>
        <taxon>Metazoa</taxon>
        <taxon>Spiralia</taxon>
        <taxon>Lophotrochozoa</taxon>
        <taxon>Platyhelminthes</taxon>
        <taxon>Trematoda</taxon>
        <taxon>Digenea</taxon>
        <taxon>Opisthorchiida</taxon>
        <taxon>Opisthorchiata</taxon>
        <taxon>Opisthorchiidae</taxon>
        <taxon>Opisthorchis</taxon>
    </lineage>
</organism>
<gene>
    <name evidence="2" type="ORF">CRM22_010597</name>
</gene>
<dbReference type="Proteomes" id="UP000308267">
    <property type="component" value="Unassembled WGS sequence"/>
</dbReference>
<evidence type="ECO:0000313" key="3">
    <source>
        <dbReference type="Proteomes" id="UP000308267"/>
    </source>
</evidence>
<proteinExistence type="predicted"/>
<feature type="chain" id="PRO_5020186229" evidence="1">
    <location>
        <begin position="19"/>
        <end position="106"/>
    </location>
</feature>
<comment type="caution">
    <text evidence="2">The sequence shown here is derived from an EMBL/GenBank/DDBJ whole genome shotgun (WGS) entry which is preliminary data.</text>
</comment>
<reference evidence="2 3" key="1">
    <citation type="journal article" date="2019" name="BMC Genomics">
        <title>New insights from Opisthorchis felineus genome: update on genomics of the epidemiologically important liver flukes.</title>
        <authorList>
            <person name="Ershov N.I."/>
            <person name="Mordvinov V.A."/>
            <person name="Prokhortchouk E.B."/>
            <person name="Pakharukova M.Y."/>
            <person name="Gunbin K.V."/>
            <person name="Ustyantsev K."/>
            <person name="Genaev M.A."/>
            <person name="Blinov A.G."/>
            <person name="Mazur A."/>
            <person name="Boulygina E."/>
            <person name="Tsygankova S."/>
            <person name="Khrameeva E."/>
            <person name="Chekanov N."/>
            <person name="Fan G."/>
            <person name="Xiao A."/>
            <person name="Zhang H."/>
            <person name="Xu X."/>
            <person name="Yang H."/>
            <person name="Solovyev V."/>
            <person name="Lee S.M."/>
            <person name="Liu X."/>
            <person name="Afonnikov D.A."/>
            <person name="Skryabin K.G."/>
        </authorList>
    </citation>
    <scope>NUCLEOTIDE SEQUENCE [LARGE SCALE GENOMIC DNA]</scope>
    <source>
        <strain evidence="2">AK-0245</strain>
        <tissue evidence="2">Whole organism</tissue>
    </source>
</reference>
<accession>A0A4S2KWN1</accession>
<dbReference type="AlphaFoldDB" id="A0A4S2KWN1"/>
<sequence>MVICVTFIAVGCLVGALSRSIPPYDSCMEACGEDLLEDDVLEINDLVCRDQCNSEERGRCLAKHQNNEDEIRKCWKEALDRCVARCGDNDNRCLQICRALNCPPLP</sequence>
<evidence type="ECO:0000256" key="1">
    <source>
        <dbReference type="SAM" id="SignalP"/>
    </source>
</evidence>
<evidence type="ECO:0000313" key="2">
    <source>
        <dbReference type="EMBL" id="TGZ52517.1"/>
    </source>
</evidence>
<dbReference type="EMBL" id="SJOL01010001">
    <property type="protein sequence ID" value="TGZ52517.1"/>
    <property type="molecule type" value="Genomic_DNA"/>
</dbReference>
<dbReference type="OrthoDB" id="6319282at2759"/>
<name>A0A4S2KWN1_OPIFE</name>
<protein>
    <submittedName>
        <fullName evidence="2">Uncharacterized protein</fullName>
    </submittedName>
</protein>
<feature type="signal peptide" evidence="1">
    <location>
        <begin position="1"/>
        <end position="18"/>
    </location>
</feature>
<keyword evidence="1" id="KW-0732">Signal</keyword>
<keyword evidence="3" id="KW-1185">Reference proteome</keyword>